<proteinExistence type="inferred from homology"/>
<evidence type="ECO:0000313" key="8">
    <source>
        <dbReference type="EMBL" id="SFC17410.1"/>
    </source>
</evidence>
<sequence>MLQVTLGLLVVIGLMLFLAWLAKRMRLVPGGSHHNALKVLAVLPLSNRERLLLVQVGEQQLLLGVTANQINCLHELDKPLDIASRQGQAGFSQLLNQWKKGGFSGNVNKDNKHEG</sequence>
<evidence type="ECO:0000256" key="7">
    <source>
        <dbReference type="RuleBase" id="RU362064"/>
    </source>
</evidence>
<evidence type="ECO:0000256" key="2">
    <source>
        <dbReference type="ARBA" id="ARBA00022692"/>
    </source>
</evidence>
<evidence type="ECO:0000313" key="9">
    <source>
        <dbReference type="Proteomes" id="UP000199058"/>
    </source>
</evidence>
<evidence type="ECO:0000256" key="6">
    <source>
        <dbReference type="ARBA" id="ARBA00037937"/>
    </source>
</evidence>
<dbReference type="RefSeq" id="WP_177203515.1">
    <property type="nucleotide sequence ID" value="NZ_FOLH01000003.1"/>
</dbReference>
<dbReference type="InterPro" id="IPR052205">
    <property type="entry name" value="FliO/MopB"/>
</dbReference>
<reference evidence="8 9" key="1">
    <citation type="submission" date="2016-10" db="EMBL/GenBank/DDBJ databases">
        <authorList>
            <person name="de Groot N.N."/>
        </authorList>
    </citation>
    <scope>NUCLEOTIDE SEQUENCE [LARGE SCALE GENOMIC DNA]</scope>
    <source>
        <strain evidence="8 9">DSM 18438</strain>
    </source>
</reference>
<comment type="subcellular location">
    <subcellularLocation>
        <location evidence="7">Cell membrane</location>
    </subcellularLocation>
    <subcellularLocation>
        <location evidence="7">Bacterial flagellum basal body</location>
    </subcellularLocation>
</comment>
<name>A0A1I1H8E8_9GAMM</name>
<evidence type="ECO:0000256" key="3">
    <source>
        <dbReference type="ARBA" id="ARBA00022989"/>
    </source>
</evidence>
<dbReference type="Pfam" id="PF04347">
    <property type="entry name" value="FliO"/>
    <property type="match status" value="1"/>
</dbReference>
<dbReference type="Proteomes" id="UP000199058">
    <property type="component" value="Unassembled WGS sequence"/>
</dbReference>
<keyword evidence="9" id="KW-1185">Reference proteome</keyword>
<keyword evidence="8" id="KW-0282">Flagellum</keyword>
<keyword evidence="4 7" id="KW-0472">Membrane</keyword>
<dbReference type="AlphaFoldDB" id="A0A1I1H8E8"/>
<keyword evidence="8" id="KW-0969">Cilium</keyword>
<organism evidence="8 9">
    <name type="scientific">Marinospirillum celere</name>
    <dbReference type="NCBI Taxonomy" id="1122252"/>
    <lineage>
        <taxon>Bacteria</taxon>
        <taxon>Pseudomonadati</taxon>
        <taxon>Pseudomonadota</taxon>
        <taxon>Gammaproteobacteria</taxon>
        <taxon>Oceanospirillales</taxon>
        <taxon>Oceanospirillaceae</taxon>
        <taxon>Marinospirillum</taxon>
    </lineage>
</organism>
<evidence type="ECO:0000256" key="1">
    <source>
        <dbReference type="ARBA" id="ARBA00022475"/>
    </source>
</evidence>
<comment type="similarity">
    <text evidence="6 7">Belongs to the FliO/MopB family.</text>
</comment>
<dbReference type="PANTHER" id="PTHR38766:SF1">
    <property type="entry name" value="FLAGELLAR PROTEIN FLIO"/>
    <property type="match status" value="1"/>
</dbReference>
<keyword evidence="3 7" id="KW-1133">Transmembrane helix</keyword>
<keyword evidence="8" id="KW-0966">Cell projection</keyword>
<keyword evidence="5 7" id="KW-0975">Bacterial flagellum</keyword>
<dbReference type="EMBL" id="FOLH01000003">
    <property type="protein sequence ID" value="SFC17410.1"/>
    <property type="molecule type" value="Genomic_DNA"/>
</dbReference>
<dbReference type="GO" id="GO:0044781">
    <property type="term" value="P:bacterial-type flagellum organization"/>
    <property type="evidence" value="ECO:0007669"/>
    <property type="project" value="UniProtKB-UniRule"/>
</dbReference>
<keyword evidence="2 7" id="KW-0812">Transmembrane</keyword>
<keyword evidence="1 7" id="KW-1003">Cell membrane</keyword>
<protein>
    <recommendedName>
        <fullName evidence="7">Flagellar protein</fullName>
    </recommendedName>
</protein>
<dbReference type="InterPro" id="IPR022781">
    <property type="entry name" value="Flagellar_biosynth_FliO"/>
</dbReference>
<dbReference type="PANTHER" id="PTHR38766">
    <property type="entry name" value="FLAGELLAR PROTEIN FLIO"/>
    <property type="match status" value="1"/>
</dbReference>
<evidence type="ECO:0000256" key="4">
    <source>
        <dbReference type="ARBA" id="ARBA00023136"/>
    </source>
</evidence>
<dbReference type="STRING" id="1122252.SAMN05660443_1733"/>
<dbReference type="GO" id="GO:0005886">
    <property type="term" value="C:plasma membrane"/>
    <property type="evidence" value="ECO:0007669"/>
    <property type="project" value="UniProtKB-SubCell"/>
</dbReference>
<evidence type="ECO:0000256" key="5">
    <source>
        <dbReference type="ARBA" id="ARBA00023143"/>
    </source>
</evidence>
<feature type="transmembrane region" description="Helical" evidence="7">
    <location>
        <begin position="6"/>
        <end position="22"/>
    </location>
</feature>
<accession>A0A1I1H8E8</accession>
<dbReference type="GO" id="GO:0009425">
    <property type="term" value="C:bacterial-type flagellum basal body"/>
    <property type="evidence" value="ECO:0007669"/>
    <property type="project" value="UniProtKB-SubCell"/>
</dbReference>
<dbReference type="NCBIfam" id="TIGR03500">
    <property type="entry name" value="FliO_TIGR"/>
    <property type="match status" value="1"/>
</dbReference>
<gene>
    <name evidence="8" type="ORF">SAMN05660443_1733</name>
</gene>